<feature type="domain" description="Ice-binding protein C-terminal" evidence="3">
    <location>
        <begin position="214"/>
        <end position="235"/>
    </location>
</feature>
<dbReference type="RefSeq" id="WP_205156555.1">
    <property type="nucleotide sequence ID" value="NZ_JAFEUM010000001.1"/>
</dbReference>
<protein>
    <submittedName>
        <fullName evidence="4">PEP-CTERM sorting domain-containing protein</fullName>
    </submittedName>
</protein>
<dbReference type="EMBL" id="JAFEUM010000001">
    <property type="protein sequence ID" value="MBM7034901.1"/>
    <property type="molecule type" value="Genomic_DNA"/>
</dbReference>
<keyword evidence="1" id="KW-1133">Transmembrane helix</keyword>
<evidence type="ECO:0000259" key="3">
    <source>
        <dbReference type="Pfam" id="PF07589"/>
    </source>
</evidence>
<sequence length="238" mass="25155">MKHPLLNKSLIGLSALLCGFNAQALLLDFTDGSLIDQGNNTYYFSNGALVDPFEFQVVFDVTPDDLTATTYDGGVNADYCADDGGALACDIDGFGIVDDEVSTNESMTISFFDMEGDAIAGYLESIVLVDLFPQDTCGVVQDDSATYSLSDINGTSFFTSDCITAPSTVNGGFYTIDVSMDYVSSIELLGDDFALGALYVGGDSFGTFSPPVLVPEPASLALFGLGLFGLGVARRRNK</sequence>
<accession>A0ABS2HCW3</accession>
<dbReference type="InterPro" id="IPR013424">
    <property type="entry name" value="Ice-binding_C"/>
</dbReference>
<dbReference type="Proteomes" id="UP000809621">
    <property type="component" value="Unassembled WGS sequence"/>
</dbReference>
<proteinExistence type="predicted"/>
<feature type="transmembrane region" description="Helical" evidence="1">
    <location>
        <begin position="217"/>
        <end position="233"/>
    </location>
</feature>
<keyword evidence="1" id="KW-0812">Transmembrane</keyword>
<reference evidence="4 5" key="1">
    <citation type="submission" date="2021-02" db="EMBL/GenBank/DDBJ databases">
        <authorList>
            <person name="Park J.-S."/>
        </authorList>
    </citation>
    <scope>NUCLEOTIDE SEQUENCE [LARGE SCALE GENOMIC DNA]</scope>
    <source>
        <strain evidence="4 5">188UL20-2</strain>
    </source>
</reference>
<keyword evidence="1" id="KW-0472">Membrane</keyword>
<organism evidence="4 5">
    <name type="scientific">Vibrio ulleungensis</name>
    <dbReference type="NCBI Taxonomy" id="2807619"/>
    <lineage>
        <taxon>Bacteria</taxon>
        <taxon>Pseudomonadati</taxon>
        <taxon>Pseudomonadota</taxon>
        <taxon>Gammaproteobacteria</taxon>
        <taxon>Vibrionales</taxon>
        <taxon>Vibrionaceae</taxon>
        <taxon>Vibrio</taxon>
    </lineage>
</organism>
<feature type="chain" id="PRO_5046386288" evidence="2">
    <location>
        <begin position="25"/>
        <end position="238"/>
    </location>
</feature>
<dbReference type="NCBIfam" id="TIGR02595">
    <property type="entry name" value="PEP_CTERM"/>
    <property type="match status" value="1"/>
</dbReference>
<feature type="signal peptide" evidence="2">
    <location>
        <begin position="1"/>
        <end position="24"/>
    </location>
</feature>
<evidence type="ECO:0000313" key="4">
    <source>
        <dbReference type="EMBL" id="MBM7034901.1"/>
    </source>
</evidence>
<evidence type="ECO:0000256" key="1">
    <source>
        <dbReference type="SAM" id="Phobius"/>
    </source>
</evidence>
<keyword evidence="5" id="KW-1185">Reference proteome</keyword>
<evidence type="ECO:0000313" key="5">
    <source>
        <dbReference type="Proteomes" id="UP000809621"/>
    </source>
</evidence>
<keyword evidence="2" id="KW-0732">Signal</keyword>
<dbReference type="Pfam" id="PF07589">
    <property type="entry name" value="PEP-CTERM"/>
    <property type="match status" value="1"/>
</dbReference>
<comment type="caution">
    <text evidence="4">The sequence shown here is derived from an EMBL/GenBank/DDBJ whole genome shotgun (WGS) entry which is preliminary data.</text>
</comment>
<name>A0ABS2HCW3_9VIBR</name>
<gene>
    <name evidence="4" type="ORF">JQC93_00670</name>
</gene>
<evidence type="ECO:0000256" key="2">
    <source>
        <dbReference type="SAM" id="SignalP"/>
    </source>
</evidence>